<proteinExistence type="inferred from homology"/>
<comment type="subunit">
    <text evidence="3">Homodimer. Interacts with LigD.</text>
</comment>
<dbReference type="RefSeq" id="WP_012225944.1">
    <property type="nucleotide sequence ID" value="NZ_HG422565.1"/>
</dbReference>
<evidence type="ECO:0000256" key="4">
    <source>
        <dbReference type="SAM" id="MobiDB-lite"/>
    </source>
</evidence>
<dbReference type="SMART" id="SM00559">
    <property type="entry name" value="Ku78"/>
    <property type="match status" value="1"/>
</dbReference>
<reference evidence="6 7" key="1">
    <citation type="journal article" date="2013" name="ISME J.">
        <title>Metabolic model for the filamentous 'Candidatus Microthrix parvicella' based on genomic and metagenomic analyses.</title>
        <authorList>
            <person name="Jon McIlroy S."/>
            <person name="Kristiansen R."/>
            <person name="Albertsen M."/>
            <person name="Michael Karst S."/>
            <person name="Rossetti S."/>
            <person name="Lund Nielsen J."/>
            <person name="Tandoi V."/>
            <person name="James Seviour R."/>
            <person name="Nielsen P.H."/>
        </authorList>
    </citation>
    <scope>NUCLEOTIDE SEQUENCE [LARGE SCALE GENOMIC DNA]</scope>
    <source>
        <strain evidence="6 7">RN1</strain>
    </source>
</reference>
<evidence type="ECO:0000256" key="2">
    <source>
        <dbReference type="ARBA" id="ARBA00023172"/>
    </source>
</evidence>
<organism evidence="6 7">
    <name type="scientific">Candidatus Neomicrothrix parvicella RN1</name>
    <dbReference type="NCBI Taxonomy" id="1229780"/>
    <lineage>
        <taxon>Bacteria</taxon>
        <taxon>Bacillati</taxon>
        <taxon>Actinomycetota</taxon>
        <taxon>Acidimicrobiia</taxon>
        <taxon>Acidimicrobiales</taxon>
        <taxon>Microthrixaceae</taxon>
        <taxon>Candidatus Neomicrothrix</taxon>
    </lineage>
</organism>
<comment type="similarity">
    <text evidence="3">Belongs to the prokaryotic Ku family.</text>
</comment>
<name>R4YY21_9ACTN</name>
<sequence>MPRAIWSGSISFGLVSIPVKLFSAVSEQSVRFNQLDGRNNARVRQRRVNEATGEEVPHSEIVKGYELGSGRWITITDDDLAQLMPEQNRLIELEEFVDLDEIDPVYYSGSYWLGPADAAKPYALLATALHQSNKVGLGRFVLRSNQHLAVVRSVEGCLMLSMMVWADEVNPPEAIPGMDKATDVELNDKELAMATSLIESLTETFEPEKYHDTYRQAVLELIDRKADGEEAPVPAPADDRDDTVVDLMAALEASVAAAKKSRRPKDVEAEDQPAAESA</sequence>
<feature type="domain" description="Ku" evidence="5">
    <location>
        <begin position="53"/>
        <end position="180"/>
    </location>
</feature>
<protein>
    <recommendedName>
        <fullName evidence="3">Non-homologous end joining protein Ku</fullName>
    </recommendedName>
</protein>
<comment type="caution">
    <text evidence="6">The sequence shown here is derived from an EMBL/GenBank/DDBJ whole genome shotgun (WGS) entry which is preliminary data.</text>
</comment>
<dbReference type="STRING" id="1229780.BN381_210114"/>
<dbReference type="Pfam" id="PF02735">
    <property type="entry name" value="Ku"/>
    <property type="match status" value="1"/>
</dbReference>
<dbReference type="Proteomes" id="UP000018291">
    <property type="component" value="Unassembled WGS sequence"/>
</dbReference>
<dbReference type="PANTHER" id="PTHR41251">
    <property type="entry name" value="NON-HOMOLOGOUS END JOINING PROTEIN KU"/>
    <property type="match status" value="1"/>
</dbReference>
<dbReference type="HOGENOM" id="CLU_048975_0_1_11"/>
<dbReference type="eggNOG" id="COG1273">
    <property type="taxonomic scope" value="Bacteria"/>
</dbReference>
<evidence type="ECO:0000313" key="6">
    <source>
        <dbReference type="EMBL" id="CCM63424.1"/>
    </source>
</evidence>
<dbReference type="SUPFAM" id="SSF100939">
    <property type="entry name" value="SPOC domain-like"/>
    <property type="match status" value="1"/>
</dbReference>
<dbReference type="PIRSF" id="PIRSF006493">
    <property type="entry name" value="Prok_Ku"/>
    <property type="match status" value="1"/>
</dbReference>
<dbReference type="PANTHER" id="PTHR41251:SF1">
    <property type="entry name" value="NON-HOMOLOGOUS END JOINING PROTEIN KU"/>
    <property type="match status" value="1"/>
</dbReference>
<gene>
    <name evidence="3" type="primary">ku</name>
    <name evidence="6" type="ORF">BN381_210114</name>
</gene>
<dbReference type="EMBL" id="CANL01000014">
    <property type="protein sequence ID" value="CCM63424.1"/>
    <property type="molecule type" value="Genomic_DNA"/>
</dbReference>
<dbReference type="OrthoDB" id="9795084at2"/>
<keyword evidence="3" id="KW-0234">DNA repair</keyword>
<keyword evidence="1 3" id="KW-0238">DNA-binding</keyword>
<evidence type="ECO:0000256" key="3">
    <source>
        <dbReference type="HAMAP-Rule" id="MF_01875"/>
    </source>
</evidence>
<accession>R4YY21</accession>
<evidence type="ECO:0000313" key="7">
    <source>
        <dbReference type="Proteomes" id="UP000018291"/>
    </source>
</evidence>
<feature type="region of interest" description="Disordered" evidence="4">
    <location>
        <begin position="256"/>
        <end position="278"/>
    </location>
</feature>
<feature type="compositionally biased region" description="Acidic residues" evidence="4">
    <location>
        <begin position="268"/>
        <end position="278"/>
    </location>
</feature>
<dbReference type="GO" id="GO:0003690">
    <property type="term" value="F:double-stranded DNA binding"/>
    <property type="evidence" value="ECO:0007669"/>
    <property type="project" value="UniProtKB-UniRule"/>
</dbReference>
<dbReference type="GO" id="GO:0006303">
    <property type="term" value="P:double-strand break repair via nonhomologous end joining"/>
    <property type="evidence" value="ECO:0007669"/>
    <property type="project" value="UniProtKB-UniRule"/>
</dbReference>
<dbReference type="HAMAP" id="MF_01875">
    <property type="entry name" value="Prokaryotic_Ku"/>
    <property type="match status" value="1"/>
</dbReference>
<comment type="function">
    <text evidence="3">With LigD forms a non-homologous end joining (NHEJ) DNA repair enzyme, which repairs dsDNA breaks with reduced fidelity. Binds linear dsDNA with 5'- and 3'- overhangs but not closed circular dsDNA nor ssDNA. Recruits and stimulates the ligase activity of LigD.</text>
</comment>
<keyword evidence="3" id="KW-0227">DNA damage</keyword>
<evidence type="ECO:0000256" key="1">
    <source>
        <dbReference type="ARBA" id="ARBA00023125"/>
    </source>
</evidence>
<dbReference type="GO" id="GO:0006310">
    <property type="term" value="P:DNA recombination"/>
    <property type="evidence" value="ECO:0007669"/>
    <property type="project" value="UniProtKB-KW"/>
</dbReference>
<keyword evidence="2 3" id="KW-0233">DNA recombination</keyword>
<dbReference type="Gene3D" id="2.40.290.10">
    <property type="match status" value="1"/>
</dbReference>
<dbReference type="InterPro" id="IPR009187">
    <property type="entry name" value="Prok_Ku"/>
</dbReference>
<keyword evidence="7" id="KW-1185">Reference proteome</keyword>
<dbReference type="InterPro" id="IPR016194">
    <property type="entry name" value="SPOC-like_C_dom_sf"/>
</dbReference>
<evidence type="ECO:0000259" key="5">
    <source>
        <dbReference type="SMART" id="SM00559"/>
    </source>
</evidence>
<dbReference type="CDD" id="cd00789">
    <property type="entry name" value="KU_like"/>
    <property type="match status" value="1"/>
</dbReference>
<dbReference type="NCBIfam" id="TIGR02772">
    <property type="entry name" value="Ku_bact"/>
    <property type="match status" value="1"/>
</dbReference>
<dbReference type="AlphaFoldDB" id="R4YY21"/>
<dbReference type="InterPro" id="IPR006164">
    <property type="entry name" value="DNA_bd_Ku70/Ku80"/>
</dbReference>